<dbReference type="PROSITE" id="PS00854">
    <property type="entry name" value="PROTEASOME_BETA_1"/>
    <property type="match status" value="1"/>
</dbReference>
<name>A0A8H5BCM1_9AGAR</name>
<evidence type="ECO:0000256" key="7">
    <source>
        <dbReference type="ARBA" id="ARBA00023145"/>
    </source>
</evidence>
<comment type="similarity">
    <text evidence="10">Belongs to the peptidase T1B family.</text>
</comment>
<dbReference type="InterPro" id="IPR000243">
    <property type="entry name" value="Pept_T1A_subB"/>
</dbReference>
<proteinExistence type="inferred from homology"/>
<dbReference type="InterPro" id="IPR023333">
    <property type="entry name" value="Proteasome_suB-type"/>
</dbReference>
<keyword evidence="3" id="KW-0645">Protease</keyword>
<dbReference type="PANTHER" id="PTHR32194:SF0">
    <property type="entry name" value="ATP-DEPENDENT PROTEASE SUBUNIT HSLV"/>
    <property type="match status" value="1"/>
</dbReference>
<keyword evidence="12" id="KW-1185">Reference proteome</keyword>
<keyword evidence="5" id="KW-0378">Hydrolase</keyword>
<accession>A0A8H5BCM1</accession>
<gene>
    <name evidence="11" type="ORF">D9619_000769</name>
</gene>
<evidence type="ECO:0000256" key="6">
    <source>
        <dbReference type="ARBA" id="ARBA00022942"/>
    </source>
</evidence>
<evidence type="ECO:0000256" key="5">
    <source>
        <dbReference type="ARBA" id="ARBA00022801"/>
    </source>
</evidence>
<dbReference type="GO" id="GO:0005737">
    <property type="term" value="C:cytoplasm"/>
    <property type="evidence" value="ECO:0007669"/>
    <property type="project" value="UniProtKB-SubCell"/>
</dbReference>
<keyword evidence="2 10" id="KW-0963">Cytoplasm</keyword>
<evidence type="ECO:0000256" key="3">
    <source>
        <dbReference type="ARBA" id="ARBA00022670"/>
    </source>
</evidence>
<dbReference type="PROSITE" id="PS51476">
    <property type="entry name" value="PROTEASOME_BETA_2"/>
    <property type="match status" value="1"/>
</dbReference>
<dbReference type="Pfam" id="PF00227">
    <property type="entry name" value="Proteasome"/>
    <property type="match status" value="1"/>
</dbReference>
<dbReference type="PANTHER" id="PTHR32194">
    <property type="entry name" value="METALLOPROTEASE TLDD"/>
    <property type="match status" value="1"/>
</dbReference>
<keyword evidence="4" id="KW-0888">Threonine protease</keyword>
<dbReference type="Proteomes" id="UP000567179">
    <property type="component" value="Unassembled WGS sequence"/>
</dbReference>
<reference evidence="11 12" key="1">
    <citation type="journal article" date="2020" name="ISME J.">
        <title>Uncovering the hidden diversity of litter-decomposition mechanisms in mushroom-forming fungi.</title>
        <authorList>
            <person name="Floudas D."/>
            <person name="Bentzer J."/>
            <person name="Ahren D."/>
            <person name="Johansson T."/>
            <person name="Persson P."/>
            <person name="Tunlid A."/>
        </authorList>
    </citation>
    <scope>NUCLEOTIDE SEQUENCE [LARGE SCALE GENOMIC DNA]</scope>
    <source>
        <strain evidence="11 12">CBS 101986</strain>
    </source>
</reference>
<comment type="function">
    <text evidence="10">Component of the proteasome, a multicatalytic proteinase complex which is characterized by its ability to cleave peptides with Arg, Phe, Tyr, Leu, and Glu adjacent to the leaving group at neutral or slightly basic pH. The proteasome has an ATP-dependent proteolytic activity.</text>
</comment>
<dbReference type="AlphaFoldDB" id="A0A8H5BCM1"/>
<comment type="subunit">
    <text evidence="10">Component of the proteasome complex.</text>
</comment>
<dbReference type="Gene3D" id="3.60.20.10">
    <property type="entry name" value="Glutamine Phosphoribosylpyrophosphate, subunit 1, domain 1"/>
    <property type="match status" value="1"/>
</dbReference>
<dbReference type="InterPro" id="IPR001353">
    <property type="entry name" value="Proteasome_sua/b"/>
</dbReference>
<dbReference type="GO" id="GO:0004298">
    <property type="term" value="F:threonine-type endopeptidase activity"/>
    <property type="evidence" value="ECO:0007669"/>
    <property type="project" value="UniProtKB-KW"/>
</dbReference>
<keyword evidence="6 10" id="KW-0647">Proteasome</keyword>
<evidence type="ECO:0000256" key="1">
    <source>
        <dbReference type="ARBA" id="ARBA00001198"/>
    </source>
</evidence>
<comment type="caution">
    <text evidence="11">The sequence shown here is derived from an EMBL/GenBank/DDBJ whole genome shotgun (WGS) entry which is preliminary data.</text>
</comment>
<dbReference type="EMBL" id="JAACJJ010000028">
    <property type="protein sequence ID" value="KAF5320775.1"/>
    <property type="molecule type" value="Genomic_DNA"/>
</dbReference>
<keyword evidence="8 10" id="KW-0539">Nucleus</keyword>
<evidence type="ECO:0000256" key="10">
    <source>
        <dbReference type="RuleBase" id="RU004203"/>
    </source>
</evidence>
<dbReference type="InterPro" id="IPR016050">
    <property type="entry name" value="Proteasome_bsu_CS"/>
</dbReference>
<evidence type="ECO:0000313" key="11">
    <source>
        <dbReference type="EMBL" id="KAF5320775.1"/>
    </source>
</evidence>
<evidence type="ECO:0000256" key="4">
    <source>
        <dbReference type="ARBA" id="ARBA00022698"/>
    </source>
</evidence>
<evidence type="ECO:0000256" key="2">
    <source>
        <dbReference type="ARBA" id="ARBA00022490"/>
    </source>
</evidence>
<comment type="catalytic activity">
    <reaction evidence="1">
        <text>Cleavage of peptide bonds with very broad specificity.</text>
        <dbReference type="EC" id="3.4.25.1"/>
    </reaction>
</comment>
<dbReference type="FunFam" id="3.60.20.10:FF:000010">
    <property type="entry name" value="Proteasome subunit beta type-1"/>
    <property type="match status" value="1"/>
</dbReference>
<feature type="active site" description="Nucleophile" evidence="9">
    <location>
        <position position="61"/>
    </location>
</feature>
<dbReference type="CDD" id="cd03762">
    <property type="entry name" value="proteasome_beta_type_6"/>
    <property type="match status" value="1"/>
</dbReference>
<sequence length="282" mass="30526">MSLQLGTRVCMRRVSSDHFHNRPLSSPPQHPSSFLSSFTKLATMDHVDMNRLKTGEVNLGTSIMAVQFDGGVVIGADSRTTTGSYIANRVTDKLTHVHDRIYCCRSGSAADTQAVADIVHYALQMYSQTAGKPPSVHVAASTFQKLCYENKDALSAGIIVAGWDEVHGPSVYNIPLGGGLFRQPWAIGGSGSTYVYGYCDATYKDGWGRDETVEFVKNTLSLAMSRDGSSGGVIRMCVITEEKVERLFVPGDQLPKFWEGQEVLGVAGKRGAGPVEPMVVEV</sequence>
<protein>
    <recommendedName>
        <fullName evidence="10">Proteasome subunit beta</fullName>
    </recommendedName>
</protein>
<organism evidence="11 12">
    <name type="scientific">Psilocybe cf. subviscida</name>
    <dbReference type="NCBI Taxonomy" id="2480587"/>
    <lineage>
        <taxon>Eukaryota</taxon>
        <taxon>Fungi</taxon>
        <taxon>Dikarya</taxon>
        <taxon>Basidiomycota</taxon>
        <taxon>Agaricomycotina</taxon>
        <taxon>Agaricomycetes</taxon>
        <taxon>Agaricomycetidae</taxon>
        <taxon>Agaricales</taxon>
        <taxon>Agaricineae</taxon>
        <taxon>Strophariaceae</taxon>
        <taxon>Psilocybe</taxon>
    </lineage>
</organism>
<dbReference type="PRINTS" id="PR00141">
    <property type="entry name" value="PROTEASOME"/>
</dbReference>
<dbReference type="GO" id="GO:0051603">
    <property type="term" value="P:proteolysis involved in protein catabolic process"/>
    <property type="evidence" value="ECO:0007669"/>
    <property type="project" value="InterPro"/>
</dbReference>
<dbReference type="SUPFAM" id="SSF56235">
    <property type="entry name" value="N-terminal nucleophile aminohydrolases (Ntn hydrolases)"/>
    <property type="match status" value="1"/>
</dbReference>
<dbReference type="GO" id="GO:0019774">
    <property type="term" value="C:proteasome core complex, beta-subunit complex"/>
    <property type="evidence" value="ECO:0007669"/>
    <property type="project" value="UniProtKB-ARBA"/>
</dbReference>
<comment type="subcellular location">
    <subcellularLocation>
        <location evidence="10">Cytoplasm</location>
    </subcellularLocation>
    <subcellularLocation>
        <location evidence="10">Nucleus</location>
    </subcellularLocation>
</comment>
<dbReference type="InterPro" id="IPR029055">
    <property type="entry name" value="Ntn_hydrolases_N"/>
</dbReference>
<dbReference type="GO" id="GO:0005634">
    <property type="term" value="C:nucleus"/>
    <property type="evidence" value="ECO:0007669"/>
    <property type="project" value="UniProtKB-SubCell"/>
</dbReference>
<evidence type="ECO:0000313" key="12">
    <source>
        <dbReference type="Proteomes" id="UP000567179"/>
    </source>
</evidence>
<keyword evidence="7" id="KW-0865">Zymogen</keyword>
<dbReference type="OrthoDB" id="7854943at2759"/>
<evidence type="ECO:0000256" key="9">
    <source>
        <dbReference type="PIRSR" id="PIRSR600243-1"/>
    </source>
</evidence>
<evidence type="ECO:0000256" key="8">
    <source>
        <dbReference type="ARBA" id="ARBA00023242"/>
    </source>
</evidence>